<keyword evidence="2" id="KW-1185">Reference proteome</keyword>
<comment type="caution">
    <text evidence="1">The sequence shown here is derived from an EMBL/GenBank/DDBJ whole genome shotgun (WGS) entry which is preliminary data.</text>
</comment>
<sequence>MERFGDSHQCITLHPGFQDVCLNRHVLEVAALGLKTKSGKSYRTLFDQGRRSEAEFFRSVAYRQFTRLLWDFTGRARRYPLSCCSNEAFLAS</sequence>
<protein>
    <submittedName>
        <fullName evidence="1">Uncharacterized protein</fullName>
    </submittedName>
</protein>
<dbReference type="PANTHER" id="PTHR36981:SF1">
    <property type="entry name" value="P2X PURINORECEPTOR 7 INTRACELLULAR DOMAIN-CONTAINING PROTEIN"/>
    <property type="match status" value="1"/>
</dbReference>
<dbReference type="Proteomes" id="UP001249851">
    <property type="component" value="Unassembled WGS sequence"/>
</dbReference>
<organism evidence="1 2">
    <name type="scientific">Acropora cervicornis</name>
    <name type="common">Staghorn coral</name>
    <dbReference type="NCBI Taxonomy" id="6130"/>
    <lineage>
        <taxon>Eukaryota</taxon>
        <taxon>Metazoa</taxon>
        <taxon>Cnidaria</taxon>
        <taxon>Anthozoa</taxon>
        <taxon>Hexacorallia</taxon>
        <taxon>Scleractinia</taxon>
        <taxon>Astrocoeniina</taxon>
        <taxon>Acroporidae</taxon>
        <taxon>Acropora</taxon>
    </lineage>
</organism>
<gene>
    <name evidence="1" type="ORF">P5673_011737</name>
</gene>
<reference evidence="1" key="1">
    <citation type="journal article" date="2023" name="G3 (Bethesda)">
        <title>Whole genome assembly and annotation of the endangered Caribbean coral Acropora cervicornis.</title>
        <authorList>
            <person name="Selwyn J.D."/>
            <person name="Vollmer S.V."/>
        </authorList>
    </citation>
    <scope>NUCLEOTIDE SEQUENCE</scope>
    <source>
        <strain evidence="1">K2</strain>
    </source>
</reference>
<proteinExistence type="predicted"/>
<evidence type="ECO:0000313" key="1">
    <source>
        <dbReference type="EMBL" id="KAK2565022.1"/>
    </source>
</evidence>
<dbReference type="EMBL" id="JARQWQ010000021">
    <property type="protein sequence ID" value="KAK2565022.1"/>
    <property type="molecule type" value="Genomic_DNA"/>
</dbReference>
<dbReference type="AlphaFoldDB" id="A0AAD9V8P0"/>
<evidence type="ECO:0000313" key="2">
    <source>
        <dbReference type="Proteomes" id="UP001249851"/>
    </source>
</evidence>
<accession>A0AAD9V8P0</accession>
<dbReference type="PANTHER" id="PTHR36981">
    <property type="entry name" value="ZGC:195170"/>
    <property type="match status" value="1"/>
</dbReference>
<reference evidence="1" key="2">
    <citation type="journal article" date="2023" name="Science">
        <title>Genomic signatures of disease resistance in endangered staghorn corals.</title>
        <authorList>
            <person name="Vollmer S.V."/>
            <person name="Selwyn J.D."/>
            <person name="Despard B.A."/>
            <person name="Roesel C.L."/>
        </authorList>
    </citation>
    <scope>NUCLEOTIDE SEQUENCE</scope>
    <source>
        <strain evidence="1">K2</strain>
    </source>
</reference>
<name>A0AAD9V8P0_ACRCE</name>